<comment type="caution">
    <text evidence="2">The sequence shown here is derived from an EMBL/GenBank/DDBJ whole genome shotgun (WGS) entry which is preliminary data.</text>
</comment>
<dbReference type="PANTHER" id="PTHR30217:SF10">
    <property type="entry name" value="23S RRNA 5-HYDROXYCYTIDINE C2501 SYNTHASE"/>
    <property type="match status" value="1"/>
</dbReference>
<name>A0A9D1DMY0_9FIRM</name>
<dbReference type="Pfam" id="PF12392">
    <property type="entry name" value="DUF3656"/>
    <property type="match status" value="1"/>
</dbReference>
<dbReference type="InterPro" id="IPR020988">
    <property type="entry name" value="Pept_U32_collagenase"/>
</dbReference>
<dbReference type="AlphaFoldDB" id="A0A9D1DMY0"/>
<evidence type="ECO:0000313" key="2">
    <source>
        <dbReference type="EMBL" id="HIR55786.1"/>
    </source>
</evidence>
<evidence type="ECO:0000259" key="1">
    <source>
        <dbReference type="Pfam" id="PF12392"/>
    </source>
</evidence>
<organism evidence="2 3">
    <name type="scientific">Candidatus Scatomorpha intestinigallinarum</name>
    <dbReference type="NCBI Taxonomy" id="2840923"/>
    <lineage>
        <taxon>Bacteria</taxon>
        <taxon>Bacillati</taxon>
        <taxon>Bacillota</taxon>
        <taxon>Clostridia</taxon>
        <taxon>Eubacteriales</taxon>
        <taxon>Candidatus Scatomorpha</taxon>
    </lineage>
</organism>
<protein>
    <submittedName>
        <fullName evidence="2">U32 family peptidase</fullName>
    </submittedName>
</protein>
<proteinExistence type="predicted"/>
<dbReference type="Pfam" id="PF01136">
    <property type="entry name" value="Peptidase_U32"/>
    <property type="match status" value="2"/>
</dbReference>
<evidence type="ECO:0000313" key="3">
    <source>
        <dbReference type="Proteomes" id="UP000824238"/>
    </source>
</evidence>
<dbReference type="CDD" id="cd00945">
    <property type="entry name" value="Aldolase_Class_I"/>
    <property type="match status" value="1"/>
</dbReference>
<dbReference type="EMBL" id="DVHH01000226">
    <property type="protein sequence ID" value="HIR55786.1"/>
    <property type="molecule type" value="Genomic_DNA"/>
</dbReference>
<dbReference type="Proteomes" id="UP000824238">
    <property type="component" value="Unassembled WGS sequence"/>
</dbReference>
<reference evidence="2" key="1">
    <citation type="submission" date="2020-10" db="EMBL/GenBank/DDBJ databases">
        <authorList>
            <person name="Gilroy R."/>
        </authorList>
    </citation>
    <scope>NUCLEOTIDE SEQUENCE</scope>
    <source>
        <strain evidence="2">ChiGjej3B3-7149</strain>
    </source>
</reference>
<reference evidence="2" key="2">
    <citation type="journal article" date="2021" name="PeerJ">
        <title>Extensive microbial diversity within the chicken gut microbiome revealed by metagenomics and culture.</title>
        <authorList>
            <person name="Gilroy R."/>
            <person name="Ravi A."/>
            <person name="Getino M."/>
            <person name="Pursley I."/>
            <person name="Horton D.L."/>
            <person name="Alikhan N.F."/>
            <person name="Baker D."/>
            <person name="Gharbi K."/>
            <person name="Hall N."/>
            <person name="Watson M."/>
            <person name="Adriaenssens E.M."/>
            <person name="Foster-Nyarko E."/>
            <person name="Jarju S."/>
            <person name="Secka A."/>
            <person name="Antonio M."/>
            <person name="Oren A."/>
            <person name="Chaudhuri R.R."/>
            <person name="La Ragione R."/>
            <person name="Hildebrand F."/>
            <person name="Pallen M.J."/>
        </authorList>
    </citation>
    <scope>NUCLEOTIDE SEQUENCE</scope>
    <source>
        <strain evidence="2">ChiGjej3B3-7149</strain>
    </source>
</reference>
<accession>A0A9D1DMY0</accession>
<feature type="domain" description="Peptidase U32 collagenase" evidence="1">
    <location>
        <begin position="303"/>
        <end position="410"/>
    </location>
</feature>
<dbReference type="PANTHER" id="PTHR30217">
    <property type="entry name" value="PEPTIDASE U32 FAMILY"/>
    <property type="match status" value="1"/>
</dbReference>
<gene>
    <name evidence="2" type="ORF">IAD36_09365</name>
</gene>
<dbReference type="InterPro" id="IPR051454">
    <property type="entry name" value="RNA/ubiquinone_mod_enzymes"/>
</dbReference>
<dbReference type="InterPro" id="IPR001539">
    <property type="entry name" value="Peptidase_U32"/>
</dbReference>
<sequence length="692" mass="74428">MLEVLTPAPGTEALIAAVQNGADAVCIRFGGAGARGFTQSEFARAVRYCRVRGCRVYAELDTLVADSEMSAAADFVRSASEAGVDAVIAQDWGFLAAAKAVAPLLRAFAGERLGIHNAAGLEAAAQLGAARVMLPRELTLEDIAALARRSSVELGVTVQGALCSSWEGQCYMASINGRGSANRGDCPGLCREKYSLGGRMDDYPLSLKDTSGLDYIPELEAMGIACAAVGRGMKRPEQLAKLTEVCVKCARDSRKPTAGEKDELELILTGREGTDAYLRGAALEEDMLSLPGGPDRDAERAMGAVRRVYADTELRRVKVEFFALIQEGRPFRSGIQDENGNRAVWNGPEPMKAVGPELSRRSVEAELRRTSGTPYACENVNVMLGPGLMLPEGTLQQARRELIHALSAKRGEAPAMRTGRLPVPEGGKPPVDRPALIFEVMHAEQLTPELAALGPDYIYVPLPVLAAEPERLEPFTAARSAPVVVLPRIIRDAELRQTAQLLEKARSAGVTQALIGSLGHVALARMAGMDARGDYSLNVFNSYSMEIAARAGLLSATASFELTMEQIKQLSKPLDTEIIVYGRLPAMLTERCLIKTSAGRCACGTPSRMSDDFGGVYPVLREAVCRNAVYGPSKLFLGDRLEEARQAGARGLRLLFTNEGARECVEVAKSFLGESEYRPNGLTRGLYYRGVE</sequence>